<protein>
    <recommendedName>
        <fullName evidence="7">Gypsy retrotransposon integrase-like protein 1</fullName>
    </recommendedName>
</protein>
<feature type="domain" description="Integrase catalytic" evidence="9">
    <location>
        <begin position="475"/>
        <end position="625"/>
    </location>
</feature>
<name>A0A9Q1IF36_SYNKA</name>
<comment type="caution">
    <text evidence="10">The sequence shown here is derived from an EMBL/GenBank/DDBJ whole genome shotgun (WGS) entry which is preliminary data.</text>
</comment>
<dbReference type="Pfam" id="PF17921">
    <property type="entry name" value="Integrase_H2C2"/>
    <property type="match status" value="1"/>
</dbReference>
<dbReference type="GO" id="GO:0004519">
    <property type="term" value="F:endonuclease activity"/>
    <property type="evidence" value="ECO:0007669"/>
    <property type="project" value="UniProtKB-KW"/>
</dbReference>
<organism evidence="10 11">
    <name type="scientific">Synaphobranchus kaupii</name>
    <name type="common">Kaup's arrowtooth eel</name>
    <dbReference type="NCBI Taxonomy" id="118154"/>
    <lineage>
        <taxon>Eukaryota</taxon>
        <taxon>Metazoa</taxon>
        <taxon>Chordata</taxon>
        <taxon>Craniata</taxon>
        <taxon>Vertebrata</taxon>
        <taxon>Euteleostomi</taxon>
        <taxon>Actinopterygii</taxon>
        <taxon>Neopterygii</taxon>
        <taxon>Teleostei</taxon>
        <taxon>Anguilliformes</taxon>
        <taxon>Synaphobranchidae</taxon>
        <taxon>Synaphobranchus</taxon>
    </lineage>
</organism>
<dbReference type="Pfam" id="PF00665">
    <property type="entry name" value="rve"/>
    <property type="match status" value="1"/>
</dbReference>
<evidence type="ECO:0000256" key="4">
    <source>
        <dbReference type="ARBA" id="ARBA00022759"/>
    </source>
</evidence>
<dbReference type="PANTHER" id="PTHR37984">
    <property type="entry name" value="PROTEIN CBG26694"/>
    <property type="match status" value="1"/>
</dbReference>
<dbReference type="InterPro" id="IPR041588">
    <property type="entry name" value="Integrase_H2C2"/>
</dbReference>
<gene>
    <name evidence="10" type="ORF">SKAU_G00372010</name>
</gene>
<dbReference type="Pfam" id="PF17917">
    <property type="entry name" value="RT_RNaseH"/>
    <property type="match status" value="1"/>
</dbReference>
<dbReference type="SUPFAM" id="SSF56672">
    <property type="entry name" value="DNA/RNA polymerases"/>
    <property type="match status" value="1"/>
</dbReference>
<dbReference type="FunFam" id="1.10.340.70:FF:000003">
    <property type="entry name" value="Protein CBG25708"/>
    <property type="match status" value="1"/>
</dbReference>
<evidence type="ECO:0000256" key="6">
    <source>
        <dbReference type="ARBA" id="ARBA00022918"/>
    </source>
</evidence>
<dbReference type="InterPro" id="IPR043502">
    <property type="entry name" value="DNA/RNA_pol_sf"/>
</dbReference>
<keyword evidence="3" id="KW-0540">Nuclease</keyword>
<evidence type="ECO:0000256" key="7">
    <source>
        <dbReference type="ARBA" id="ARBA00039658"/>
    </source>
</evidence>
<proteinExistence type="predicted"/>
<keyword evidence="6" id="KW-0695">RNA-directed DNA polymerase</keyword>
<feature type="compositionally biased region" description="Basic and acidic residues" evidence="8">
    <location>
        <begin position="772"/>
        <end position="800"/>
    </location>
</feature>
<dbReference type="GO" id="GO:0015074">
    <property type="term" value="P:DNA integration"/>
    <property type="evidence" value="ECO:0007669"/>
    <property type="project" value="InterPro"/>
</dbReference>
<feature type="region of interest" description="Disordered" evidence="8">
    <location>
        <begin position="691"/>
        <end position="800"/>
    </location>
</feature>
<dbReference type="PROSITE" id="PS50994">
    <property type="entry name" value="INTEGRASE"/>
    <property type="match status" value="1"/>
</dbReference>
<reference evidence="10" key="1">
    <citation type="journal article" date="2023" name="Science">
        <title>Genome structures resolve the early diversification of teleost fishes.</title>
        <authorList>
            <person name="Parey E."/>
            <person name="Louis A."/>
            <person name="Montfort J."/>
            <person name="Bouchez O."/>
            <person name="Roques C."/>
            <person name="Iampietro C."/>
            <person name="Lluch J."/>
            <person name="Castinel A."/>
            <person name="Donnadieu C."/>
            <person name="Desvignes T."/>
            <person name="Floi Bucao C."/>
            <person name="Jouanno E."/>
            <person name="Wen M."/>
            <person name="Mejri S."/>
            <person name="Dirks R."/>
            <person name="Jansen H."/>
            <person name="Henkel C."/>
            <person name="Chen W.J."/>
            <person name="Zahm M."/>
            <person name="Cabau C."/>
            <person name="Klopp C."/>
            <person name="Thompson A.W."/>
            <person name="Robinson-Rechavi M."/>
            <person name="Braasch I."/>
            <person name="Lecointre G."/>
            <person name="Bobe J."/>
            <person name="Postlethwait J.H."/>
            <person name="Berthelot C."/>
            <person name="Roest Crollius H."/>
            <person name="Guiguen Y."/>
        </authorList>
    </citation>
    <scope>NUCLEOTIDE SEQUENCE</scope>
    <source>
        <strain evidence="10">WJC10195</strain>
    </source>
</reference>
<evidence type="ECO:0000313" key="10">
    <source>
        <dbReference type="EMBL" id="KAJ8338235.1"/>
    </source>
</evidence>
<dbReference type="GO" id="GO:0003964">
    <property type="term" value="F:RNA-directed DNA polymerase activity"/>
    <property type="evidence" value="ECO:0007669"/>
    <property type="project" value="UniProtKB-KW"/>
</dbReference>
<evidence type="ECO:0000256" key="2">
    <source>
        <dbReference type="ARBA" id="ARBA00022695"/>
    </source>
</evidence>
<keyword evidence="1" id="KW-0808">Transferase</keyword>
<dbReference type="InterPro" id="IPR041373">
    <property type="entry name" value="RT_RNaseH"/>
</dbReference>
<dbReference type="FunFam" id="3.30.420.10:FF:000063">
    <property type="entry name" value="Retrovirus-related Pol polyprotein from transposon 297-like Protein"/>
    <property type="match status" value="1"/>
</dbReference>
<dbReference type="Gene3D" id="3.30.420.10">
    <property type="entry name" value="Ribonuclease H-like superfamily/Ribonuclease H"/>
    <property type="match status" value="1"/>
</dbReference>
<dbReference type="GO" id="GO:0003676">
    <property type="term" value="F:nucleic acid binding"/>
    <property type="evidence" value="ECO:0007669"/>
    <property type="project" value="InterPro"/>
</dbReference>
<dbReference type="InterPro" id="IPR036397">
    <property type="entry name" value="RNaseH_sf"/>
</dbReference>
<dbReference type="InterPro" id="IPR012337">
    <property type="entry name" value="RNaseH-like_sf"/>
</dbReference>
<keyword evidence="2" id="KW-0548">Nucleotidyltransferase</keyword>
<dbReference type="SUPFAM" id="SSF53098">
    <property type="entry name" value="Ribonuclease H-like"/>
    <property type="match status" value="1"/>
</dbReference>
<dbReference type="GO" id="GO:0016787">
    <property type="term" value="F:hydrolase activity"/>
    <property type="evidence" value="ECO:0007669"/>
    <property type="project" value="UniProtKB-KW"/>
</dbReference>
<dbReference type="Gene3D" id="1.10.340.70">
    <property type="match status" value="1"/>
</dbReference>
<accession>A0A9Q1IF36</accession>
<keyword evidence="5" id="KW-0378">Hydrolase</keyword>
<evidence type="ECO:0000256" key="3">
    <source>
        <dbReference type="ARBA" id="ARBA00022722"/>
    </source>
</evidence>
<dbReference type="Proteomes" id="UP001152622">
    <property type="component" value="Chromosome 18"/>
</dbReference>
<dbReference type="OrthoDB" id="775972at2759"/>
<evidence type="ECO:0000256" key="1">
    <source>
        <dbReference type="ARBA" id="ARBA00022679"/>
    </source>
</evidence>
<dbReference type="AlphaFoldDB" id="A0A9Q1IF36"/>
<dbReference type="InterPro" id="IPR050951">
    <property type="entry name" value="Retrovirus_Pol_polyprotein"/>
</dbReference>
<keyword evidence="4" id="KW-0255">Endonuclease</keyword>
<feature type="compositionally biased region" description="Basic residues" evidence="8">
    <location>
        <begin position="702"/>
        <end position="713"/>
    </location>
</feature>
<evidence type="ECO:0000256" key="8">
    <source>
        <dbReference type="SAM" id="MobiDB-lite"/>
    </source>
</evidence>
<evidence type="ECO:0000313" key="11">
    <source>
        <dbReference type="Proteomes" id="UP001152622"/>
    </source>
</evidence>
<dbReference type="EMBL" id="JAINUF010000018">
    <property type="protein sequence ID" value="KAJ8338235.1"/>
    <property type="molecule type" value="Genomic_DNA"/>
</dbReference>
<dbReference type="InterPro" id="IPR001584">
    <property type="entry name" value="Integrase_cat-core"/>
</dbReference>
<evidence type="ECO:0000259" key="9">
    <source>
        <dbReference type="PROSITE" id="PS50994"/>
    </source>
</evidence>
<evidence type="ECO:0000256" key="5">
    <source>
        <dbReference type="ARBA" id="ARBA00022801"/>
    </source>
</evidence>
<dbReference type="PANTHER" id="PTHR37984:SF13">
    <property type="entry name" value="RIBONUCLEASE H"/>
    <property type="match status" value="1"/>
</dbReference>
<keyword evidence="11" id="KW-1185">Reference proteome</keyword>
<sequence>MIGNLSAYEAKEQTWEEYCEILEQYFEANGIDNGEKQRAILISVVGRATYRLMRNLLSPDKPSSKMYDELKVLMQNHFSPKPSEIVQRYKFDSRSRQPNETVSEYVAELRQIAHDCNYGQTLEQMLRDRLVCGINDDRIQRRLLAETDLTFEKAYKMAVAAEAASRNVIDLQAKAAGNVNQVKTEAGAGAREDERADRELVLACDASPYGVGALLSHVMEDGSEKPLGFMSRTLTPAEKRYSQLDKEGLAIMFGIKRFHKYLYGRTFTISTDHKPLISLFHEKKPVPQMCSPRVQRWAVLLRAYEYKIVYKPGKEHANADALSRLPLPQTAEEDDTDQVLMINVMDDSPVTTTQVRKWTAKDKTLSQVHEWCLKGWPREVDSPYKPYSQRRLELSVKDGCVLWGARVVIPKRGRGSVLKQLHNTHPGISRMKGLARSYVWWPGMDMEIEQEVQSCLACQETRKCPARAPLHPWEWPEVPWSRLHIDYAGPFQGKMFLVIVDVHSKWIDVYPTSSATSETTIEKLRQCFSTHGLPQMIVSDNGTCFTSAEFELFMQKNGIQHVTSAPFHPASNGLAERAVQTFKEGLKKAKGGTMETKLARFLFNYRITPQTTTGLSPAEMLMSRRLRSTLDLLLPDVKSRVRRNQLRQKEQHDGHSKWRGFSPGEEVYVRNYSYGPKWILGRVEKCTGPVSYRVRTGDGQSKRRHVDQIRKRHVAETNDMTASGGAGEPSSLQGHAPSAETLTEDPGVSSPCGESVTVPEMVPEEPPAVPPLDRRAESSPVLRRSERTRQAPAHLKDFVP</sequence>
<dbReference type="CDD" id="cd09274">
    <property type="entry name" value="RNase_HI_RT_Ty3"/>
    <property type="match status" value="1"/>
</dbReference>